<name>Q1J2N1_DEIGD</name>
<feature type="transmembrane region" description="Helical" evidence="7">
    <location>
        <begin position="151"/>
        <end position="169"/>
    </location>
</feature>
<feature type="compositionally biased region" description="Gly residues" evidence="6">
    <location>
        <begin position="89"/>
        <end position="100"/>
    </location>
</feature>
<evidence type="ECO:0000256" key="6">
    <source>
        <dbReference type="SAM" id="MobiDB-lite"/>
    </source>
</evidence>
<feature type="transmembrane region" description="Helical" evidence="7">
    <location>
        <begin position="299"/>
        <end position="316"/>
    </location>
</feature>
<keyword evidence="4 7" id="KW-1133">Transmembrane helix</keyword>
<evidence type="ECO:0000256" key="2">
    <source>
        <dbReference type="ARBA" id="ARBA00022475"/>
    </source>
</evidence>
<dbReference type="KEGG" id="dge:Dgeo_2824"/>
<gene>
    <name evidence="8" type="ordered locus">Dgeo_2824</name>
</gene>
<proteinExistence type="predicted"/>
<dbReference type="Proteomes" id="UP000002431">
    <property type="component" value="Plasmid pDGEO01"/>
</dbReference>
<dbReference type="PANTHER" id="PTHR32196">
    <property type="entry name" value="ABC TRANSPORTER PERMEASE PROTEIN YPHD-RELATED-RELATED"/>
    <property type="match status" value="1"/>
</dbReference>
<keyword evidence="2" id="KW-1003">Cell membrane</keyword>
<feature type="transmembrane region" description="Helical" evidence="7">
    <location>
        <begin position="189"/>
        <end position="214"/>
    </location>
</feature>
<geneLocation type="plasmid" evidence="8 9">
    <name>pDGEO01</name>
</geneLocation>
<accession>Q1J2N1</accession>
<dbReference type="Pfam" id="PF02653">
    <property type="entry name" value="BPD_transp_2"/>
    <property type="match status" value="1"/>
</dbReference>
<dbReference type="EMBL" id="CP000358">
    <property type="protein sequence ID" value="ABF44253.1"/>
    <property type="molecule type" value="Genomic_DNA"/>
</dbReference>
<evidence type="ECO:0000313" key="8">
    <source>
        <dbReference type="EMBL" id="ABF44253.1"/>
    </source>
</evidence>
<evidence type="ECO:0000256" key="3">
    <source>
        <dbReference type="ARBA" id="ARBA00022692"/>
    </source>
</evidence>
<dbReference type="eggNOG" id="COG1172">
    <property type="taxonomic scope" value="Bacteria"/>
</dbReference>
<dbReference type="HOGENOM" id="CLU_801055_0_0_0"/>
<dbReference type="GO" id="GO:0005886">
    <property type="term" value="C:plasma membrane"/>
    <property type="evidence" value="ECO:0007669"/>
    <property type="project" value="UniProtKB-SubCell"/>
</dbReference>
<dbReference type="CDD" id="cd06579">
    <property type="entry name" value="TM_PBP1_transp_AraH_like"/>
    <property type="match status" value="1"/>
</dbReference>
<keyword evidence="5 7" id="KW-0472">Membrane</keyword>
<feature type="transmembrane region" description="Helical" evidence="7">
    <location>
        <begin position="113"/>
        <end position="139"/>
    </location>
</feature>
<organism evidence="8 9">
    <name type="scientific">Deinococcus geothermalis (strain DSM 11300 / CIP 105573 / AG-3a)</name>
    <dbReference type="NCBI Taxonomy" id="319795"/>
    <lineage>
        <taxon>Bacteria</taxon>
        <taxon>Thermotogati</taxon>
        <taxon>Deinococcota</taxon>
        <taxon>Deinococci</taxon>
        <taxon>Deinococcales</taxon>
        <taxon>Deinococcaceae</taxon>
        <taxon>Deinococcus</taxon>
    </lineage>
</organism>
<sequence length="346" mass="35681">MARGGRSTGVERGPPAGWPAPEAPARGSCGHRPWGNERGCGSVQRRPGRAGAAHRRDRREPRAGASACPDRGAARRPAHLSQRPNGPGVRPGDGGSGTGGIPYRPADQSAPDAALGAGAATIALGMLTALVLGSLAGLFHGVTITLGRIEPFIVTLGTLGIYRAVLTYLAQGGAISLGLEVGDHYSPVYYGRVLGVPIPILIFAAVALLGGLLLNRTRYGRYVQAIGSNEQVARYAAINVTGIKIATYVLLGICVALATILYVPRLGSATPATGLLWELDAIAAVIIGGTALKGGAGRIWGTVVGAVLLVTIENVLNLTNIISVYLNAAVTGFVIILVAFLQRSRR</sequence>
<comment type="subcellular location">
    <subcellularLocation>
        <location evidence="1">Cell membrane</location>
        <topology evidence="1">Multi-pass membrane protein</topology>
    </subcellularLocation>
</comment>
<keyword evidence="9" id="KW-1185">Reference proteome</keyword>
<evidence type="ECO:0000256" key="7">
    <source>
        <dbReference type="SAM" id="Phobius"/>
    </source>
</evidence>
<dbReference type="PANTHER" id="PTHR32196:SF72">
    <property type="entry name" value="RIBOSE IMPORT PERMEASE PROTEIN RBSC"/>
    <property type="match status" value="1"/>
</dbReference>
<evidence type="ECO:0000256" key="4">
    <source>
        <dbReference type="ARBA" id="ARBA00022989"/>
    </source>
</evidence>
<dbReference type="AlphaFoldDB" id="Q1J2N1"/>
<evidence type="ECO:0000256" key="1">
    <source>
        <dbReference type="ARBA" id="ARBA00004651"/>
    </source>
</evidence>
<evidence type="ECO:0000313" key="9">
    <source>
        <dbReference type="Proteomes" id="UP000002431"/>
    </source>
</evidence>
<protein>
    <submittedName>
        <fullName evidence="8">Monosaccharide ABC transporter membrane protein, CUT2 family</fullName>
    </submittedName>
</protein>
<keyword evidence="8" id="KW-0614">Plasmid</keyword>
<dbReference type="InterPro" id="IPR001851">
    <property type="entry name" value="ABC_transp_permease"/>
</dbReference>
<dbReference type="RefSeq" id="WP_011525756.1">
    <property type="nucleotide sequence ID" value="NC_008010.2"/>
</dbReference>
<reference evidence="8" key="1">
    <citation type="submission" date="2006-04" db="EMBL/GenBank/DDBJ databases">
        <title>Complete sequence of plasmid1 pDGEO01 of Deinococcus geothermalis DSM 11300.</title>
        <authorList>
            <consortium name="US DOE Joint Genome Institute"/>
            <person name="Copeland A."/>
            <person name="Lucas S."/>
            <person name="Lapidus A."/>
            <person name="Barry K."/>
            <person name="Detter J.C."/>
            <person name="Glavina del Rio T."/>
            <person name="Hammon N."/>
            <person name="Israni S."/>
            <person name="Dalin E."/>
            <person name="Tice H."/>
            <person name="Pitluck S."/>
            <person name="Brettin T."/>
            <person name="Bruce D."/>
            <person name="Han C."/>
            <person name="Tapia R."/>
            <person name="Saunders E."/>
            <person name="Gilna P."/>
            <person name="Schmutz J."/>
            <person name="Larimer F."/>
            <person name="Land M."/>
            <person name="Hauser L."/>
            <person name="Kyrpides N."/>
            <person name="Kim E."/>
            <person name="Daly M.J."/>
            <person name="Fredrickson J.K."/>
            <person name="Makarova K.S."/>
            <person name="Gaidamakova E.K."/>
            <person name="Zhai M."/>
            <person name="Richardson P."/>
        </authorList>
    </citation>
    <scope>NUCLEOTIDE SEQUENCE</scope>
    <source>
        <strain evidence="8">DSM 11300</strain>
        <plasmid evidence="8">pDGEO01</plasmid>
    </source>
</reference>
<evidence type="ECO:0000256" key="5">
    <source>
        <dbReference type="ARBA" id="ARBA00023136"/>
    </source>
</evidence>
<keyword evidence="3 7" id="KW-0812">Transmembrane</keyword>
<feature type="compositionally biased region" description="Basic residues" evidence="6">
    <location>
        <begin position="46"/>
        <end position="57"/>
    </location>
</feature>
<feature type="transmembrane region" description="Helical" evidence="7">
    <location>
        <begin position="275"/>
        <end position="292"/>
    </location>
</feature>
<feature type="transmembrane region" description="Helical" evidence="7">
    <location>
        <begin position="322"/>
        <end position="341"/>
    </location>
</feature>
<dbReference type="GO" id="GO:0022857">
    <property type="term" value="F:transmembrane transporter activity"/>
    <property type="evidence" value="ECO:0007669"/>
    <property type="project" value="InterPro"/>
</dbReference>
<feature type="transmembrane region" description="Helical" evidence="7">
    <location>
        <begin position="235"/>
        <end position="263"/>
    </location>
</feature>
<feature type="region of interest" description="Disordered" evidence="6">
    <location>
        <begin position="1"/>
        <end position="107"/>
    </location>
</feature>